<evidence type="ECO:0000256" key="4">
    <source>
        <dbReference type="ARBA" id="ARBA00022692"/>
    </source>
</evidence>
<dbReference type="SMART" id="SM00382">
    <property type="entry name" value="AAA"/>
    <property type="match status" value="1"/>
</dbReference>
<dbReference type="GO" id="GO:0005886">
    <property type="term" value="C:plasma membrane"/>
    <property type="evidence" value="ECO:0007669"/>
    <property type="project" value="UniProtKB-SubCell"/>
</dbReference>
<protein>
    <submittedName>
        <fullName evidence="13">ATP-binding cassette domain-containing protein</fullName>
    </submittedName>
</protein>
<feature type="transmembrane region" description="Helical" evidence="10">
    <location>
        <begin position="424"/>
        <end position="445"/>
    </location>
</feature>
<feature type="domain" description="ABC transporter" evidence="11">
    <location>
        <begin position="697"/>
        <end position="929"/>
    </location>
</feature>
<name>A0A930VQH3_9ACTN</name>
<evidence type="ECO:0000256" key="1">
    <source>
        <dbReference type="ARBA" id="ARBA00004651"/>
    </source>
</evidence>
<evidence type="ECO:0000256" key="6">
    <source>
        <dbReference type="ARBA" id="ARBA00022840"/>
    </source>
</evidence>
<dbReference type="GO" id="GO:0016887">
    <property type="term" value="F:ATP hydrolysis activity"/>
    <property type="evidence" value="ECO:0007669"/>
    <property type="project" value="InterPro"/>
</dbReference>
<organism evidence="13 14">
    <name type="scientific">Nocardioides agariphilus</name>
    <dbReference type="NCBI Taxonomy" id="433664"/>
    <lineage>
        <taxon>Bacteria</taxon>
        <taxon>Bacillati</taxon>
        <taxon>Actinomycetota</taxon>
        <taxon>Actinomycetes</taxon>
        <taxon>Propionibacteriales</taxon>
        <taxon>Nocardioidaceae</taxon>
        <taxon>Nocardioides</taxon>
    </lineage>
</organism>
<keyword evidence="2" id="KW-0813">Transport</keyword>
<keyword evidence="5" id="KW-0547">Nucleotide-binding</keyword>
<accession>A0A930VQH3</accession>
<keyword evidence="14" id="KW-1185">Reference proteome</keyword>
<gene>
    <name evidence="13" type="ORF">ISU10_09925</name>
</gene>
<dbReference type="PROSITE" id="PS00211">
    <property type="entry name" value="ABC_TRANSPORTER_1"/>
    <property type="match status" value="1"/>
</dbReference>
<dbReference type="InterPro" id="IPR011527">
    <property type="entry name" value="ABC1_TM_dom"/>
</dbReference>
<dbReference type="GO" id="GO:0005524">
    <property type="term" value="F:ATP binding"/>
    <property type="evidence" value="ECO:0007669"/>
    <property type="project" value="UniProtKB-KW"/>
</dbReference>
<feature type="domain" description="ABC transmembrane type-1" evidence="12">
    <location>
        <begin position="394"/>
        <end position="666"/>
    </location>
</feature>
<feature type="transmembrane region" description="Helical" evidence="10">
    <location>
        <begin position="641"/>
        <end position="665"/>
    </location>
</feature>
<dbReference type="InterPro" id="IPR039421">
    <property type="entry name" value="Type_1_exporter"/>
</dbReference>
<feature type="transmembrane region" description="Helical" evidence="10">
    <location>
        <begin position="387"/>
        <end position="412"/>
    </location>
</feature>
<dbReference type="PANTHER" id="PTHR24221:SF654">
    <property type="entry name" value="ATP-BINDING CASSETTE SUB-FAMILY B MEMBER 6"/>
    <property type="match status" value="1"/>
</dbReference>
<proteinExistence type="inferred from homology"/>
<dbReference type="SUPFAM" id="SSF90123">
    <property type="entry name" value="ABC transporter transmembrane region"/>
    <property type="match status" value="1"/>
</dbReference>
<dbReference type="Gene3D" id="1.20.1560.10">
    <property type="entry name" value="ABC transporter type 1, transmembrane domain"/>
    <property type="match status" value="1"/>
</dbReference>
<evidence type="ECO:0000259" key="11">
    <source>
        <dbReference type="PROSITE" id="PS50893"/>
    </source>
</evidence>
<evidence type="ECO:0000313" key="14">
    <source>
        <dbReference type="Proteomes" id="UP000660668"/>
    </source>
</evidence>
<evidence type="ECO:0000256" key="5">
    <source>
        <dbReference type="ARBA" id="ARBA00022741"/>
    </source>
</evidence>
<dbReference type="InterPro" id="IPR003439">
    <property type="entry name" value="ABC_transporter-like_ATP-bd"/>
</dbReference>
<dbReference type="PANTHER" id="PTHR24221">
    <property type="entry name" value="ATP-BINDING CASSETTE SUB-FAMILY B"/>
    <property type="match status" value="1"/>
</dbReference>
<dbReference type="InterPro" id="IPR036640">
    <property type="entry name" value="ABC1_TM_sf"/>
</dbReference>
<dbReference type="GO" id="GO:0034040">
    <property type="term" value="F:ATPase-coupled lipid transmembrane transporter activity"/>
    <property type="evidence" value="ECO:0007669"/>
    <property type="project" value="TreeGrafter"/>
</dbReference>
<comment type="caution">
    <text evidence="13">The sequence shown here is derived from an EMBL/GenBank/DDBJ whole genome shotgun (WGS) entry which is preliminary data.</text>
</comment>
<reference evidence="13" key="1">
    <citation type="submission" date="2020-11" db="EMBL/GenBank/DDBJ databases">
        <title>Nocardioides cynanchi sp. nov., isolated from soil of rhizosphere of Cynanchum wilfordii.</title>
        <authorList>
            <person name="Lee J.-S."/>
            <person name="Suh M.K."/>
            <person name="Kim J.-S."/>
        </authorList>
    </citation>
    <scope>NUCLEOTIDE SEQUENCE</scope>
    <source>
        <strain evidence="13">KCTC 19276</strain>
    </source>
</reference>
<evidence type="ECO:0000313" key="13">
    <source>
        <dbReference type="EMBL" id="MBF4768085.1"/>
    </source>
</evidence>
<dbReference type="FunFam" id="3.40.50.300:FF:000299">
    <property type="entry name" value="ABC transporter ATP-binding protein/permease"/>
    <property type="match status" value="1"/>
</dbReference>
<dbReference type="PROSITE" id="PS50929">
    <property type="entry name" value="ABC_TM1F"/>
    <property type="match status" value="1"/>
</dbReference>
<feature type="transmembrane region" description="Helical" evidence="10">
    <location>
        <begin position="610"/>
        <end position="629"/>
    </location>
</feature>
<evidence type="ECO:0000256" key="2">
    <source>
        <dbReference type="ARBA" id="ARBA00022448"/>
    </source>
</evidence>
<dbReference type="Pfam" id="PF00005">
    <property type="entry name" value="ABC_tran"/>
    <property type="match status" value="1"/>
</dbReference>
<feature type="transmembrane region" description="Helical" evidence="10">
    <location>
        <begin position="502"/>
        <end position="520"/>
    </location>
</feature>
<dbReference type="SUPFAM" id="SSF52540">
    <property type="entry name" value="P-loop containing nucleoside triphosphate hydrolases"/>
    <property type="match status" value="1"/>
</dbReference>
<keyword evidence="7 10" id="KW-1133">Transmembrane helix</keyword>
<dbReference type="InterPro" id="IPR027417">
    <property type="entry name" value="P-loop_NTPase"/>
</dbReference>
<keyword evidence="8 10" id="KW-0472">Membrane</keyword>
<dbReference type="InterPro" id="IPR017871">
    <property type="entry name" value="ABC_transporter-like_CS"/>
</dbReference>
<dbReference type="AlphaFoldDB" id="A0A930VQH3"/>
<dbReference type="Gene3D" id="3.40.50.300">
    <property type="entry name" value="P-loop containing nucleotide triphosphate hydrolases"/>
    <property type="match status" value="1"/>
</dbReference>
<keyword evidence="4 10" id="KW-0812">Transmembrane</keyword>
<comment type="subcellular location">
    <subcellularLocation>
        <location evidence="1">Cell membrane</location>
        <topology evidence="1">Multi-pass membrane protein</topology>
    </subcellularLocation>
</comment>
<dbReference type="GO" id="GO:0140359">
    <property type="term" value="F:ABC-type transporter activity"/>
    <property type="evidence" value="ECO:0007669"/>
    <property type="project" value="InterPro"/>
</dbReference>
<comment type="similarity">
    <text evidence="9">Belongs to the ABC transporter superfamily. Lipid exporter (TC 3.A.1.106) family.</text>
</comment>
<evidence type="ECO:0000256" key="3">
    <source>
        <dbReference type="ARBA" id="ARBA00022475"/>
    </source>
</evidence>
<dbReference type="Proteomes" id="UP000660668">
    <property type="component" value="Unassembled WGS sequence"/>
</dbReference>
<evidence type="ECO:0000256" key="8">
    <source>
        <dbReference type="ARBA" id="ARBA00023136"/>
    </source>
</evidence>
<keyword evidence="6 13" id="KW-0067">ATP-binding</keyword>
<feature type="transmembrane region" description="Helical" evidence="10">
    <location>
        <begin position="526"/>
        <end position="545"/>
    </location>
</feature>
<evidence type="ECO:0000256" key="9">
    <source>
        <dbReference type="ARBA" id="ARBA00061644"/>
    </source>
</evidence>
<evidence type="ECO:0000256" key="10">
    <source>
        <dbReference type="SAM" id="Phobius"/>
    </source>
</evidence>
<dbReference type="InterPro" id="IPR003593">
    <property type="entry name" value="AAA+_ATPase"/>
</dbReference>
<dbReference type="RefSeq" id="WP_194696241.1">
    <property type="nucleotide sequence ID" value="NZ_JADKPO010000011.1"/>
</dbReference>
<evidence type="ECO:0000256" key="7">
    <source>
        <dbReference type="ARBA" id="ARBA00022989"/>
    </source>
</evidence>
<dbReference type="Pfam" id="PF00664">
    <property type="entry name" value="ABC_membrane"/>
    <property type="match status" value="1"/>
</dbReference>
<dbReference type="PROSITE" id="PS50893">
    <property type="entry name" value="ABC_TRANSPORTER_2"/>
    <property type="match status" value="1"/>
</dbReference>
<evidence type="ECO:0000259" key="12">
    <source>
        <dbReference type="PROSITE" id="PS50929"/>
    </source>
</evidence>
<sequence length="932" mass="97194">MTGVPHRSTGSVVPAELVLPDGLALLVTGGEATLFLVDESRGGVRTPVATFPEGGLVVAAEPVAGRRWALSGDLGSRLEELDLGAGETALLEAAATSATVLGDVLRDIEGPPATRVAYLTGLPTTLTPGTGAVVEDVSWVWVSSGLVTVGGQRIPDSGTLVAPRITLQVGEEAALRSAPVSEPDVHGLLDGLAWLTTTVAAAVAAAADRRLIGEAASAATATARAAAAERRGVELLARELRAEREPVLPQDAPEFVVAATRVLAASGMQAVVPRGGLGALEGIEAVRALATASGCFSRRISLRGDWWRRAVEPALGFLPDGTPVSLLPDSSGGVLAYPGGDAPVLVTADVARGLLDTAFTFSRPLVDGEVDERSVGRSAYQGARRELGAYLGWAAVLAAAGLAVPFASGVVFDEIVPQGDRSRLWFLLATLVMVALAMLPVQVALASVRTRLETGASYDLLRGLWGRVLRSRVSLVRRLGAGDVTNRLATIEGARDAVDRSMLAMLPAVLSGLLAGLVLLHYDAALAGLVLAFGAVMFVLAVLLARAGAREQTEVDRATGAVNGFLFQVLAAIPKIRVAGAESRAFLAWATRFAPAVGRRLVLLTTRQQLVTVLLPTVGTLALIAAAAVVGPEHIDVGTFIAFQMTYSLFVTGIAAVVGAASAALQTRPVLSRGLELAQDRLDGDGSADQERLLGGVRLVDVTFRYGGDARPALDGISLRIEPGELVAIAGPSGSGKSTILRLLLGFEEPEQGSVLYDDHPLGSLDLGSVRRQLGVVLQDGQLLPGSIHDNLGGVTSLTEQEAWELAELVALADDIRAMPMKLNTVITLNGGAFSGGQRQRLLIARALASRPKILLLDEATSALDNVTQRVVTDNLAQLGMTRIVVAHRLSTMVDADRILVVEDGRLVESGTYADLMERGGRFHALASRQVL</sequence>
<dbReference type="EMBL" id="JADKPO010000011">
    <property type="protein sequence ID" value="MBF4768085.1"/>
    <property type="molecule type" value="Genomic_DNA"/>
</dbReference>
<keyword evidence="3" id="KW-1003">Cell membrane</keyword>